<protein>
    <submittedName>
        <fullName evidence="5">AraC family transcriptional regulator</fullName>
    </submittedName>
</protein>
<sequence length="277" mass="32213">METVNDDFKGILFVNAIDDYDFMVYSGQVLHILCTAGSMSFIFQDVRYNILPGDYVIFPNVSLASGFSESQDFKAIVMVLSEAFVTSLALKSNYGIIGHLSLLQNPVMKLSDYDFRKCREDMERLRERCGDKGHHFRDEMLGHLLMAHILDLYDIHARGQAWQQVPERAQQLLRRFIGMLYDGEFIRNRDLRYYASQLCVTPHYLSEICKSVSNHPASYWIDRFTMHEIARLLRQKDLPLTEIADRMNFSSLSYFSRYVKKHIGLSPAKYRNNYAAD</sequence>
<evidence type="ECO:0000259" key="4">
    <source>
        <dbReference type="PROSITE" id="PS01124"/>
    </source>
</evidence>
<dbReference type="EMBL" id="JADIMC010000064">
    <property type="protein sequence ID" value="MBO8476457.1"/>
    <property type="molecule type" value="Genomic_DNA"/>
</dbReference>
<dbReference type="InterPro" id="IPR009057">
    <property type="entry name" value="Homeodomain-like_sf"/>
</dbReference>
<dbReference type="AlphaFoldDB" id="A0A9D9IQ22"/>
<dbReference type="SMART" id="SM00342">
    <property type="entry name" value="HTH_ARAC"/>
    <property type="match status" value="1"/>
</dbReference>
<evidence type="ECO:0000256" key="2">
    <source>
        <dbReference type="ARBA" id="ARBA00023125"/>
    </source>
</evidence>
<dbReference type="Gene3D" id="1.10.10.60">
    <property type="entry name" value="Homeodomain-like"/>
    <property type="match status" value="1"/>
</dbReference>
<keyword evidence="1" id="KW-0805">Transcription regulation</keyword>
<evidence type="ECO:0000313" key="6">
    <source>
        <dbReference type="Proteomes" id="UP000823598"/>
    </source>
</evidence>
<proteinExistence type="predicted"/>
<dbReference type="PANTHER" id="PTHR43280:SF32">
    <property type="entry name" value="TRANSCRIPTIONAL REGULATORY PROTEIN"/>
    <property type="match status" value="1"/>
</dbReference>
<comment type="caution">
    <text evidence="5">The sequence shown here is derived from an EMBL/GenBank/DDBJ whole genome shotgun (WGS) entry which is preliminary data.</text>
</comment>
<accession>A0A9D9IQ22</accession>
<reference evidence="5" key="2">
    <citation type="journal article" date="2021" name="PeerJ">
        <title>Extensive microbial diversity within the chicken gut microbiome revealed by metagenomics and culture.</title>
        <authorList>
            <person name="Gilroy R."/>
            <person name="Ravi A."/>
            <person name="Getino M."/>
            <person name="Pursley I."/>
            <person name="Horton D.L."/>
            <person name="Alikhan N.F."/>
            <person name="Baker D."/>
            <person name="Gharbi K."/>
            <person name="Hall N."/>
            <person name="Watson M."/>
            <person name="Adriaenssens E.M."/>
            <person name="Foster-Nyarko E."/>
            <person name="Jarju S."/>
            <person name="Secka A."/>
            <person name="Antonio M."/>
            <person name="Oren A."/>
            <person name="Chaudhuri R.R."/>
            <person name="La Ragione R."/>
            <person name="Hildebrand F."/>
            <person name="Pallen M.J."/>
        </authorList>
    </citation>
    <scope>NUCLEOTIDE SEQUENCE</scope>
    <source>
        <strain evidence="5">6919</strain>
    </source>
</reference>
<dbReference type="InterPro" id="IPR020449">
    <property type="entry name" value="Tscrpt_reg_AraC-type_HTH"/>
</dbReference>
<dbReference type="PRINTS" id="PR00032">
    <property type="entry name" value="HTHARAC"/>
</dbReference>
<dbReference type="GO" id="GO:0043565">
    <property type="term" value="F:sequence-specific DNA binding"/>
    <property type="evidence" value="ECO:0007669"/>
    <property type="project" value="InterPro"/>
</dbReference>
<dbReference type="PROSITE" id="PS01124">
    <property type="entry name" value="HTH_ARAC_FAMILY_2"/>
    <property type="match status" value="1"/>
</dbReference>
<dbReference type="InterPro" id="IPR018060">
    <property type="entry name" value="HTH_AraC"/>
</dbReference>
<evidence type="ECO:0000313" key="5">
    <source>
        <dbReference type="EMBL" id="MBO8476457.1"/>
    </source>
</evidence>
<evidence type="ECO:0000256" key="3">
    <source>
        <dbReference type="ARBA" id="ARBA00023163"/>
    </source>
</evidence>
<name>A0A9D9IQ22_9BACT</name>
<organism evidence="5 6">
    <name type="scientific">Candidatus Limisoma faecipullorum</name>
    <dbReference type="NCBI Taxonomy" id="2840854"/>
    <lineage>
        <taxon>Bacteria</taxon>
        <taxon>Pseudomonadati</taxon>
        <taxon>Bacteroidota</taxon>
        <taxon>Bacteroidia</taxon>
        <taxon>Bacteroidales</taxon>
        <taxon>Candidatus Limisoma</taxon>
    </lineage>
</organism>
<keyword evidence="2" id="KW-0238">DNA-binding</keyword>
<dbReference type="SUPFAM" id="SSF46689">
    <property type="entry name" value="Homeodomain-like"/>
    <property type="match status" value="1"/>
</dbReference>
<dbReference type="GO" id="GO:0003700">
    <property type="term" value="F:DNA-binding transcription factor activity"/>
    <property type="evidence" value="ECO:0007669"/>
    <property type="project" value="InterPro"/>
</dbReference>
<reference evidence="5" key="1">
    <citation type="submission" date="2020-10" db="EMBL/GenBank/DDBJ databases">
        <authorList>
            <person name="Gilroy R."/>
        </authorList>
    </citation>
    <scope>NUCLEOTIDE SEQUENCE</scope>
    <source>
        <strain evidence="5">6919</strain>
    </source>
</reference>
<dbReference type="PANTHER" id="PTHR43280">
    <property type="entry name" value="ARAC-FAMILY TRANSCRIPTIONAL REGULATOR"/>
    <property type="match status" value="1"/>
</dbReference>
<gene>
    <name evidence="5" type="ORF">IAB88_05635</name>
</gene>
<dbReference type="Proteomes" id="UP000823598">
    <property type="component" value="Unassembled WGS sequence"/>
</dbReference>
<feature type="domain" description="HTH araC/xylS-type" evidence="4">
    <location>
        <begin position="175"/>
        <end position="273"/>
    </location>
</feature>
<dbReference type="Pfam" id="PF12833">
    <property type="entry name" value="HTH_18"/>
    <property type="match status" value="1"/>
</dbReference>
<evidence type="ECO:0000256" key="1">
    <source>
        <dbReference type="ARBA" id="ARBA00023015"/>
    </source>
</evidence>
<keyword evidence="3" id="KW-0804">Transcription</keyword>